<dbReference type="NCBIfam" id="TIGR00563">
    <property type="entry name" value="rsmB"/>
    <property type="match status" value="1"/>
</dbReference>
<evidence type="ECO:0000256" key="6">
    <source>
        <dbReference type="ARBA" id="ARBA00022552"/>
    </source>
</evidence>
<dbReference type="GO" id="GO:0006355">
    <property type="term" value="P:regulation of DNA-templated transcription"/>
    <property type="evidence" value="ECO:0007669"/>
    <property type="project" value="InterPro"/>
</dbReference>
<evidence type="ECO:0000256" key="13">
    <source>
        <dbReference type="ARBA" id="ARBA00047283"/>
    </source>
</evidence>
<comment type="similarity">
    <text evidence="3 14">Belongs to the class I-like SAM-binding methyltransferase superfamily. RsmB/NOP family.</text>
</comment>
<dbReference type="Proteomes" id="UP000183794">
    <property type="component" value="Unassembled WGS sequence"/>
</dbReference>
<comment type="catalytic activity">
    <reaction evidence="13">
        <text>cytidine(967) in 16S rRNA + S-adenosyl-L-methionine = 5-methylcytidine(967) in 16S rRNA + S-adenosyl-L-homocysteine + H(+)</text>
        <dbReference type="Rhea" id="RHEA:42748"/>
        <dbReference type="Rhea" id="RHEA-COMP:10219"/>
        <dbReference type="Rhea" id="RHEA-COMP:10220"/>
        <dbReference type="ChEBI" id="CHEBI:15378"/>
        <dbReference type="ChEBI" id="CHEBI:57856"/>
        <dbReference type="ChEBI" id="CHEBI:59789"/>
        <dbReference type="ChEBI" id="CHEBI:74483"/>
        <dbReference type="ChEBI" id="CHEBI:82748"/>
        <dbReference type="EC" id="2.1.1.176"/>
    </reaction>
</comment>
<dbReference type="PANTHER" id="PTHR22807:SF61">
    <property type="entry name" value="NOL1_NOP2_SUN FAMILY PROTEIN _ ANTITERMINATION NUSB DOMAIN-CONTAINING PROTEIN"/>
    <property type="match status" value="1"/>
</dbReference>
<keyword evidence="10 14" id="KW-0694">RNA-binding</keyword>
<evidence type="ECO:0000256" key="2">
    <source>
        <dbReference type="ARBA" id="ARBA00004496"/>
    </source>
</evidence>
<evidence type="ECO:0000256" key="8">
    <source>
        <dbReference type="ARBA" id="ARBA00022679"/>
    </source>
</evidence>
<name>A0A090IIL4_9GAMM</name>
<dbReference type="PRINTS" id="PR02008">
    <property type="entry name" value="RCMTFAMILY"/>
</dbReference>
<dbReference type="OrthoDB" id="9810297at2"/>
<dbReference type="GO" id="GO:0005829">
    <property type="term" value="C:cytosol"/>
    <property type="evidence" value="ECO:0007669"/>
    <property type="project" value="TreeGrafter"/>
</dbReference>
<dbReference type="GO" id="GO:0003723">
    <property type="term" value="F:RNA binding"/>
    <property type="evidence" value="ECO:0007669"/>
    <property type="project" value="UniProtKB-UniRule"/>
</dbReference>
<keyword evidence="6" id="KW-0698">rRNA processing</keyword>
<organism evidence="15 16">
    <name type="scientific">Moritella viscosa</name>
    <dbReference type="NCBI Taxonomy" id="80854"/>
    <lineage>
        <taxon>Bacteria</taxon>
        <taxon>Pseudomonadati</taxon>
        <taxon>Pseudomonadota</taxon>
        <taxon>Gammaproteobacteria</taxon>
        <taxon>Alteromonadales</taxon>
        <taxon>Moritellaceae</taxon>
        <taxon>Moritella</taxon>
    </lineage>
</organism>
<dbReference type="NCBIfam" id="NF008149">
    <property type="entry name" value="PRK10901.1"/>
    <property type="match status" value="1"/>
</dbReference>
<dbReference type="EMBL" id="FPLD01000069">
    <property type="protein sequence ID" value="SGZ03637.1"/>
    <property type="molecule type" value="Genomic_DNA"/>
</dbReference>
<keyword evidence="5" id="KW-0963">Cytoplasm</keyword>
<dbReference type="CDD" id="cd02440">
    <property type="entry name" value="AdoMet_MTases"/>
    <property type="match status" value="1"/>
</dbReference>
<evidence type="ECO:0000256" key="9">
    <source>
        <dbReference type="ARBA" id="ARBA00022691"/>
    </source>
</evidence>
<dbReference type="InterPro" id="IPR001678">
    <property type="entry name" value="MeTrfase_RsmB-F_NOP2_dom"/>
</dbReference>
<dbReference type="InterPro" id="IPR023267">
    <property type="entry name" value="RCMT"/>
</dbReference>
<dbReference type="PANTHER" id="PTHR22807">
    <property type="entry name" value="NOP2 YEAST -RELATED NOL1/NOP2/FMU SUN DOMAIN-CONTAINING"/>
    <property type="match status" value="1"/>
</dbReference>
<keyword evidence="9 14" id="KW-0949">S-adenosyl-L-methionine</keyword>
<gene>
    <name evidence="15" type="ORF">NVI5450_2683</name>
</gene>
<feature type="binding site" evidence="14">
    <location>
        <position position="275"/>
    </location>
    <ligand>
        <name>S-adenosyl-L-methionine</name>
        <dbReference type="ChEBI" id="CHEBI:59789"/>
    </ligand>
</feature>
<dbReference type="Pfam" id="PF01189">
    <property type="entry name" value="Methyltr_RsmB-F"/>
    <property type="match status" value="1"/>
</dbReference>
<dbReference type="GO" id="GO:0070475">
    <property type="term" value="P:rRNA base methylation"/>
    <property type="evidence" value="ECO:0007669"/>
    <property type="project" value="TreeGrafter"/>
</dbReference>
<dbReference type="SUPFAM" id="SSF48013">
    <property type="entry name" value="NusB-like"/>
    <property type="match status" value="1"/>
</dbReference>
<dbReference type="InterPro" id="IPR004573">
    <property type="entry name" value="rRNA_ssu_MeTfrase_B"/>
</dbReference>
<evidence type="ECO:0000256" key="5">
    <source>
        <dbReference type="ARBA" id="ARBA00022490"/>
    </source>
</evidence>
<dbReference type="InterPro" id="IPR054728">
    <property type="entry name" value="RsmB-like_ferredoxin"/>
</dbReference>
<dbReference type="HOGENOM" id="CLU_005316_0_4_6"/>
<keyword evidence="7 14" id="KW-0489">Methyltransferase</keyword>
<evidence type="ECO:0000256" key="14">
    <source>
        <dbReference type="PROSITE-ProRule" id="PRU01023"/>
    </source>
</evidence>
<sequence>MKTRASAAKVLYQVVDRGQSLTTALPIAQQLLPAKDRALLQEICYGVLRWLPRLEFISRQLMSKPLTGKQRPVHFLILVGLYQLKFMRIPAHAAVAETVNAIKVLKSHKLSGLVNAILRNYQRQQDDLESQADGNDACKFGHPGWLIKRIKAAYPEQWQDVLMANNERPPMWIRVNQQHHKQADYQTLLAADEIIANIVDSADSALRLEKPTDVYKLAGFAEGHSSVQDGAAQFAAQFLDAQPGELILDACAAPGGKTAHILERQPALKHLVAVDFDATRLARVQENLTRMQLEAELIHGDASKPEDWWKGDKFDRILLDAPCSATGVIRRHPDIKWLRRDSDIAPLVQLQSEILDAMWQQLKPGGTLLYATCSILPAENSEQISSFVARTPDATLIPLTANSDNPASSWQILPNTQGMDGFFYAKLQKQT</sequence>
<proteinExistence type="inferred from homology"/>
<dbReference type="Pfam" id="PF01029">
    <property type="entry name" value="NusB"/>
    <property type="match status" value="1"/>
</dbReference>
<dbReference type="Gene3D" id="1.10.940.10">
    <property type="entry name" value="NusB-like"/>
    <property type="match status" value="1"/>
</dbReference>
<evidence type="ECO:0000256" key="4">
    <source>
        <dbReference type="ARBA" id="ARBA00012140"/>
    </source>
</evidence>
<comment type="function">
    <text evidence="1">Specifically methylates the cytosine at position 967 (m5C967) of 16S rRNA.</text>
</comment>
<dbReference type="GO" id="GO:0009383">
    <property type="term" value="F:rRNA (cytosine-C5-)-methyltransferase activity"/>
    <property type="evidence" value="ECO:0007669"/>
    <property type="project" value="TreeGrafter"/>
</dbReference>
<dbReference type="InterPro" id="IPR048019">
    <property type="entry name" value="RsmB-like_N"/>
</dbReference>
<dbReference type="RefSeq" id="WP_045112253.1">
    <property type="nucleotide sequence ID" value="NZ_CAWRBC010000156.1"/>
</dbReference>
<dbReference type="InterPro" id="IPR006027">
    <property type="entry name" value="NusB_RsmB_TIM44"/>
</dbReference>
<evidence type="ECO:0000313" key="16">
    <source>
        <dbReference type="Proteomes" id="UP000183794"/>
    </source>
</evidence>
<dbReference type="PROSITE" id="PS51686">
    <property type="entry name" value="SAM_MT_RSMB_NOP"/>
    <property type="match status" value="1"/>
</dbReference>
<dbReference type="PROSITE" id="PS01153">
    <property type="entry name" value="NOL1_NOP2_SUN"/>
    <property type="match status" value="1"/>
</dbReference>
<dbReference type="InterPro" id="IPR018314">
    <property type="entry name" value="RsmB/NOL1/NOP2-like_CS"/>
</dbReference>
<comment type="subcellular location">
    <subcellularLocation>
        <location evidence="2">Cytoplasm</location>
    </subcellularLocation>
</comment>
<dbReference type="EC" id="2.1.1.176" evidence="4"/>
<dbReference type="Gene3D" id="3.40.50.150">
    <property type="entry name" value="Vaccinia Virus protein VP39"/>
    <property type="match status" value="1"/>
</dbReference>
<dbReference type="InterPro" id="IPR049560">
    <property type="entry name" value="MeTrfase_RsmB-F_NOP2_cat"/>
</dbReference>
<dbReference type="FunFam" id="1.10.940.10:FF:000002">
    <property type="entry name" value="Ribosomal RNA small subunit methyltransferase B"/>
    <property type="match status" value="1"/>
</dbReference>
<dbReference type="NCBIfam" id="NF011494">
    <property type="entry name" value="PRK14902.1"/>
    <property type="match status" value="1"/>
</dbReference>
<evidence type="ECO:0000256" key="3">
    <source>
        <dbReference type="ARBA" id="ARBA00007494"/>
    </source>
</evidence>
<dbReference type="Pfam" id="PF22458">
    <property type="entry name" value="RsmF-B_ferredox"/>
    <property type="match status" value="1"/>
</dbReference>
<dbReference type="Gene3D" id="1.10.287.730">
    <property type="entry name" value="Helix hairpin bin"/>
    <property type="match status" value="1"/>
</dbReference>
<feature type="binding site" evidence="14">
    <location>
        <begin position="251"/>
        <end position="257"/>
    </location>
    <ligand>
        <name>S-adenosyl-L-methionine</name>
        <dbReference type="ChEBI" id="CHEBI:59789"/>
    </ligand>
</feature>
<dbReference type="CDD" id="cd00620">
    <property type="entry name" value="Methyltransferase_Sun"/>
    <property type="match status" value="1"/>
</dbReference>
<reference evidence="15 16" key="1">
    <citation type="submission" date="2016-11" db="EMBL/GenBank/DDBJ databases">
        <authorList>
            <person name="Jaros S."/>
            <person name="Januszkiewicz K."/>
            <person name="Wedrychowicz H."/>
        </authorList>
    </citation>
    <scope>NUCLEOTIDE SEQUENCE [LARGE SCALE GENOMIC DNA]</scope>
    <source>
        <strain evidence="15">NVI 5450</strain>
    </source>
</reference>
<feature type="binding site" evidence="14">
    <location>
        <position position="301"/>
    </location>
    <ligand>
        <name>S-adenosyl-L-methionine</name>
        <dbReference type="ChEBI" id="CHEBI:59789"/>
    </ligand>
</feature>
<evidence type="ECO:0000313" key="15">
    <source>
        <dbReference type="EMBL" id="SGZ03637.1"/>
    </source>
</evidence>
<evidence type="ECO:0000256" key="7">
    <source>
        <dbReference type="ARBA" id="ARBA00022603"/>
    </source>
</evidence>
<dbReference type="InterPro" id="IPR029063">
    <property type="entry name" value="SAM-dependent_MTases_sf"/>
</dbReference>
<evidence type="ECO:0000256" key="1">
    <source>
        <dbReference type="ARBA" id="ARBA00002724"/>
    </source>
</evidence>
<evidence type="ECO:0000256" key="10">
    <source>
        <dbReference type="ARBA" id="ARBA00022884"/>
    </source>
</evidence>
<dbReference type="KEGG" id="mvs:MVIS_4339"/>
<accession>A0A090IIL4</accession>
<dbReference type="Gene3D" id="3.30.70.1170">
    <property type="entry name" value="Sun protein, domain 3"/>
    <property type="match status" value="1"/>
</dbReference>
<protein>
    <recommendedName>
        <fullName evidence="4">16S rRNA (cytosine(967)-C(5))-methyltransferase</fullName>
        <ecNumber evidence="4">2.1.1.176</ecNumber>
    </recommendedName>
    <alternativeName>
        <fullName evidence="11">16S rRNA m5C967 methyltransferase</fullName>
    </alternativeName>
    <alternativeName>
        <fullName evidence="12">rRNA (cytosine-C(5)-)-methyltransferase RsmB</fullName>
    </alternativeName>
</protein>
<dbReference type="FunFam" id="3.40.50.150:FF:000022">
    <property type="entry name" value="Ribosomal RNA small subunit methyltransferase B"/>
    <property type="match status" value="1"/>
</dbReference>
<evidence type="ECO:0000256" key="11">
    <source>
        <dbReference type="ARBA" id="ARBA00030399"/>
    </source>
</evidence>
<evidence type="ECO:0000256" key="12">
    <source>
        <dbReference type="ARBA" id="ARBA00031088"/>
    </source>
</evidence>
<dbReference type="STRING" id="80854.MVIS_4339"/>
<dbReference type="PATRIC" id="fig|80854.5.peg.4597"/>
<feature type="active site" description="Nucleophile" evidence="14">
    <location>
        <position position="373"/>
    </location>
</feature>
<keyword evidence="8 14" id="KW-0808">Transferase</keyword>
<feature type="binding site" evidence="14">
    <location>
        <position position="320"/>
    </location>
    <ligand>
        <name>S-adenosyl-L-methionine</name>
        <dbReference type="ChEBI" id="CHEBI:59789"/>
    </ligand>
</feature>
<dbReference type="SUPFAM" id="SSF53335">
    <property type="entry name" value="S-adenosyl-L-methionine-dependent methyltransferases"/>
    <property type="match status" value="1"/>
</dbReference>
<dbReference type="InterPro" id="IPR035926">
    <property type="entry name" value="NusB-like_sf"/>
</dbReference>
<dbReference type="AlphaFoldDB" id="A0A090IIL4"/>